<evidence type="ECO:0000256" key="4">
    <source>
        <dbReference type="ARBA" id="ARBA00022614"/>
    </source>
</evidence>
<dbReference type="InterPro" id="IPR032675">
    <property type="entry name" value="LRR_dom_sf"/>
</dbReference>
<keyword evidence="5" id="KW-0808">Transferase</keyword>
<evidence type="ECO:0000256" key="1">
    <source>
        <dbReference type="ARBA" id="ARBA00004167"/>
    </source>
</evidence>
<dbReference type="Pfam" id="PF12819">
    <property type="entry name" value="Malectin_like"/>
    <property type="match status" value="2"/>
</dbReference>
<dbReference type="Gene3D" id="3.80.10.10">
    <property type="entry name" value="Ribonuclease Inhibitor"/>
    <property type="match status" value="2"/>
</dbReference>
<dbReference type="FunFam" id="1.10.510.10:FF:000146">
    <property type="entry name" value="LRR receptor-like serine/threonine-protein kinase IOS1"/>
    <property type="match status" value="1"/>
</dbReference>
<dbReference type="GO" id="GO:0005524">
    <property type="term" value="F:ATP binding"/>
    <property type="evidence" value="ECO:0007669"/>
    <property type="project" value="UniProtKB-KW"/>
</dbReference>
<dbReference type="EMBL" id="QGKW02001660">
    <property type="protein sequence ID" value="KAF2581262.1"/>
    <property type="molecule type" value="Genomic_DNA"/>
</dbReference>
<evidence type="ECO:0000256" key="2">
    <source>
        <dbReference type="ARBA" id="ARBA00022527"/>
    </source>
</evidence>
<evidence type="ECO:0000256" key="6">
    <source>
        <dbReference type="ARBA" id="ARBA00022692"/>
    </source>
</evidence>
<keyword evidence="6" id="KW-0812">Transmembrane</keyword>
<evidence type="ECO:0000256" key="7">
    <source>
        <dbReference type="ARBA" id="ARBA00022729"/>
    </source>
</evidence>
<dbReference type="FunFam" id="3.80.10.10:FF:000129">
    <property type="entry name" value="Leucine-rich repeat receptor-like kinase"/>
    <property type="match status" value="1"/>
</dbReference>
<dbReference type="InterPro" id="IPR008271">
    <property type="entry name" value="Ser/Thr_kinase_AS"/>
</dbReference>
<dbReference type="SUPFAM" id="SSF52058">
    <property type="entry name" value="L domain-like"/>
    <property type="match status" value="2"/>
</dbReference>
<feature type="compositionally biased region" description="Polar residues" evidence="15">
    <location>
        <begin position="832"/>
        <end position="849"/>
    </location>
</feature>
<gene>
    <name evidence="17" type="ORF">F2Q68_00000810</name>
</gene>
<dbReference type="GO" id="GO:0016020">
    <property type="term" value="C:membrane"/>
    <property type="evidence" value="ECO:0007669"/>
    <property type="project" value="UniProtKB-SubCell"/>
</dbReference>
<evidence type="ECO:0000256" key="13">
    <source>
        <dbReference type="ARBA" id="ARBA00023136"/>
    </source>
</evidence>
<evidence type="ECO:0000256" key="11">
    <source>
        <dbReference type="ARBA" id="ARBA00022840"/>
    </source>
</evidence>
<reference evidence="17" key="1">
    <citation type="submission" date="2019-12" db="EMBL/GenBank/DDBJ databases">
        <title>Genome sequencing and annotation of Brassica cretica.</title>
        <authorList>
            <person name="Studholme D.J."/>
            <person name="Sarris P.F."/>
        </authorList>
    </citation>
    <scope>NUCLEOTIDE SEQUENCE</scope>
    <source>
        <strain evidence="17">PFS-001/15</strain>
        <tissue evidence="17">Leaf</tissue>
    </source>
</reference>
<dbReference type="InterPro" id="IPR007282">
    <property type="entry name" value="NOT2/3/5_C"/>
</dbReference>
<evidence type="ECO:0000256" key="10">
    <source>
        <dbReference type="ARBA" id="ARBA00022777"/>
    </source>
</evidence>
<keyword evidence="8" id="KW-0677">Repeat</keyword>
<evidence type="ECO:0000256" key="3">
    <source>
        <dbReference type="ARBA" id="ARBA00022553"/>
    </source>
</evidence>
<dbReference type="GO" id="GO:0006355">
    <property type="term" value="P:regulation of DNA-templated transcription"/>
    <property type="evidence" value="ECO:0007669"/>
    <property type="project" value="InterPro"/>
</dbReference>
<keyword evidence="10" id="KW-0418">Kinase</keyword>
<dbReference type="Pfam" id="PF13855">
    <property type="entry name" value="LRR_8"/>
    <property type="match status" value="1"/>
</dbReference>
<keyword evidence="13" id="KW-0472">Membrane</keyword>
<keyword evidence="3" id="KW-0597">Phosphoprotein</keyword>
<evidence type="ECO:0000256" key="15">
    <source>
        <dbReference type="SAM" id="MobiDB-lite"/>
    </source>
</evidence>
<dbReference type="InterPro" id="IPR011009">
    <property type="entry name" value="Kinase-like_dom_sf"/>
</dbReference>
<dbReference type="GO" id="GO:0004674">
    <property type="term" value="F:protein serine/threonine kinase activity"/>
    <property type="evidence" value="ECO:0007669"/>
    <property type="project" value="UniProtKB-KW"/>
</dbReference>
<evidence type="ECO:0000256" key="5">
    <source>
        <dbReference type="ARBA" id="ARBA00022679"/>
    </source>
</evidence>
<dbReference type="PANTHER" id="PTHR45631:SF57">
    <property type="entry name" value="LEUCINE-RICH REPEAT PROTEIN KINASE FAMILY PROTEIN"/>
    <property type="match status" value="1"/>
</dbReference>
<dbReference type="PROSITE" id="PS50011">
    <property type="entry name" value="PROTEIN_KINASE_DOM"/>
    <property type="match status" value="1"/>
</dbReference>
<evidence type="ECO:0000313" key="17">
    <source>
        <dbReference type="EMBL" id="KAF2581262.1"/>
    </source>
</evidence>
<evidence type="ECO:0000256" key="14">
    <source>
        <dbReference type="ARBA" id="ARBA00023170"/>
    </source>
</evidence>
<dbReference type="PROSITE" id="PS00108">
    <property type="entry name" value="PROTEIN_KINASE_ST"/>
    <property type="match status" value="1"/>
</dbReference>
<dbReference type="SUPFAM" id="SSF56112">
    <property type="entry name" value="Protein kinase-like (PK-like)"/>
    <property type="match status" value="1"/>
</dbReference>
<keyword evidence="4" id="KW-0433">Leucine-rich repeat</keyword>
<evidence type="ECO:0000256" key="9">
    <source>
        <dbReference type="ARBA" id="ARBA00022741"/>
    </source>
</evidence>
<proteinExistence type="predicted"/>
<dbReference type="InterPro" id="IPR000719">
    <property type="entry name" value="Prot_kinase_dom"/>
</dbReference>
<comment type="subcellular location">
    <subcellularLocation>
        <location evidence="1">Membrane</location>
        <topology evidence="1">Single-pass membrane protein</topology>
    </subcellularLocation>
</comment>
<keyword evidence="14" id="KW-0675">Receptor</keyword>
<dbReference type="InterPro" id="IPR001611">
    <property type="entry name" value="Leu-rich_rpt"/>
</dbReference>
<dbReference type="Pfam" id="PF04153">
    <property type="entry name" value="NOT2_3_5_C"/>
    <property type="match status" value="1"/>
</dbReference>
<accession>A0A8S9JIL7</accession>
<dbReference type="InterPro" id="IPR038635">
    <property type="entry name" value="CCR4-NOT_su2/3/5_C_sf"/>
</dbReference>
<keyword evidence="11" id="KW-0067">ATP-binding</keyword>
<comment type="caution">
    <text evidence="17">The sequence shown here is derived from an EMBL/GenBank/DDBJ whole genome shotgun (WGS) entry which is preliminary data.</text>
</comment>
<protein>
    <recommendedName>
        <fullName evidence="16">Protein kinase domain-containing protein</fullName>
    </recommendedName>
</protein>
<dbReference type="InterPro" id="IPR024788">
    <property type="entry name" value="Malectin-like_Carb-bd_dom"/>
</dbReference>
<dbReference type="Gene3D" id="3.30.200.20">
    <property type="entry name" value="Phosphorylase Kinase, domain 1"/>
    <property type="match status" value="1"/>
</dbReference>
<feature type="domain" description="Protein kinase" evidence="16">
    <location>
        <begin position="1"/>
        <end position="261"/>
    </location>
</feature>
<keyword evidence="2" id="KW-0723">Serine/threonine-protein kinase</keyword>
<keyword evidence="7" id="KW-0732">Signal</keyword>
<keyword evidence="9" id="KW-0547">Nucleotide-binding</keyword>
<sequence length="1083" mass="121489">MVYHGFVNGSKQVAAKVLSQSSTQGYKEFKAEVDLLLRVHHTNLVTLVGYCYEGDHLALIYEFLPNGDLKQHLTGKGGRPIINWSTRLGIALEAALGLEYLHIGCTPPMVHRDVKTANILLDDNFKAKLADFGLSRSFQGGIESRDFTAIAGTPGYLDPEYNHLGRLGEKSDVYSFGIVLLEMITNQPVISQTSENSHITKWVSSKLICGDIIEIMDPNLRKDYDSNSAWRAVELAMSCANPSYSKRPSMSQVINELKECIMCENSRYSSDIYDRLWDPLFLKEWTQLSTANNVGNNNSYRPPEMALKTAATPTNSSAPLTIRWTSENPDERYYCYAHFSETEDLQANETREFNVAWNGIRFFGPFVPRRGIINTIFRTSPATCIGGICRFELIRTDRSTRPPLLNAFEVYTVIQFPQSETDESDVGAMKSIAATYALSRINWKGDPCVPRQFGWDGLNCSNTDMSMPPRITTLNLSSSGLAGTIADAVQNLTQLETLEFNVTWNGIQYYGPLVPRRQIINTISSSSPRTCDGGKCRFQLIRTDKSTRPPLLNAFEVYTVIQFPQSETDESDVGAIVRIAETYALSRINWQGDPRVPQQFRWDGLKCSNTNMSTPPRITTLNLSSSGLAGTIAAAVQNLTQLETLDLSNNNLTGGVPDFLGNMKALLVINLSRNNLTGSIPQALQREGLKLLISSHVYAGEFLPYWWRPTFAEPSSLTSRPGSAGGTQGQLGSQFNSRSFEISSLRKQGLGVPLAQQNQEFRIQNEDFPALPGYKAKPAIYIIHKRSRFFAGGSSDYPMDMHQKEQLHDNAMSMMHSQNFPMARSGGFNLGESYSSHRPQQQPQHTSSTGGLQGLGLRPLNSPNAVSSNGYDQLIQQYQQQRQNQSQFPVQQMSSMNQFRDSELKAAQAEADPFCLLGLLEVLNGSNPELTSLALGIDLTTLGLDLNSTGKLYKTFASPWTNEPARTEVEFTVPSCYYATPPPPLTRASFKKFSYELLFYTFYSMPKDEAQLYAADELYERGWFYHKELRLWFFRVGEPLVRTAAYERGTYECLDPNSFKTVRKEHFVVQYEHMEKRPSLLQH</sequence>
<keyword evidence="12" id="KW-1133">Transmembrane helix</keyword>
<feature type="region of interest" description="Disordered" evidence="15">
    <location>
        <begin position="825"/>
        <end position="868"/>
    </location>
</feature>
<evidence type="ECO:0000259" key="16">
    <source>
        <dbReference type="PROSITE" id="PS50011"/>
    </source>
</evidence>
<dbReference type="Gene3D" id="2.30.30.1020">
    <property type="entry name" value="CCR4-NOT complex subunit 2/3/5, C-terminal domain"/>
    <property type="match status" value="1"/>
</dbReference>
<evidence type="ECO:0000256" key="12">
    <source>
        <dbReference type="ARBA" id="ARBA00022989"/>
    </source>
</evidence>
<dbReference type="PANTHER" id="PTHR45631">
    <property type="entry name" value="OS07G0107800 PROTEIN-RELATED"/>
    <property type="match status" value="1"/>
</dbReference>
<evidence type="ECO:0000313" key="18">
    <source>
        <dbReference type="Proteomes" id="UP000712281"/>
    </source>
</evidence>
<organism evidence="17 18">
    <name type="scientific">Brassica cretica</name>
    <name type="common">Mustard</name>
    <dbReference type="NCBI Taxonomy" id="69181"/>
    <lineage>
        <taxon>Eukaryota</taxon>
        <taxon>Viridiplantae</taxon>
        <taxon>Streptophyta</taxon>
        <taxon>Embryophyta</taxon>
        <taxon>Tracheophyta</taxon>
        <taxon>Spermatophyta</taxon>
        <taxon>Magnoliopsida</taxon>
        <taxon>eudicotyledons</taxon>
        <taxon>Gunneridae</taxon>
        <taxon>Pentapetalae</taxon>
        <taxon>rosids</taxon>
        <taxon>malvids</taxon>
        <taxon>Brassicales</taxon>
        <taxon>Brassicaceae</taxon>
        <taxon>Brassiceae</taxon>
        <taxon>Brassica</taxon>
    </lineage>
</organism>
<name>A0A8S9JIL7_BRACR</name>
<dbReference type="SMART" id="SM00220">
    <property type="entry name" value="S_TKc"/>
    <property type="match status" value="1"/>
</dbReference>
<dbReference type="Pfam" id="PF00069">
    <property type="entry name" value="Pkinase"/>
    <property type="match status" value="1"/>
</dbReference>
<dbReference type="Gene3D" id="1.10.510.10">
    <property type="entry name" value="Transferase(Phosphotransferase) domain 1"/>
    <property type="match status" value="1"/>
</dbReference>
<dbReference type="Proteomes" id="UP000712281">
    <property type="component" value="Unassembled WGS sequence"/>
</dbReference>
<evidence type="ECO:0000256" key="8">
    <source>
        <dbReference type="ARBA" id="ARBA00022737"/>
    </source>
</evidence>
<dbReference type="AlphaFoldDB" id="A0A8S9JIL7"/>